<gene>
    <name evidence="1" type="ORF">FYJ75_05895</name>
</gene>
<dbReference type="Pfam" id="PF18907">
    <property type="entry name" value="DUF5662"/>
    <property type="match status" value="1"/>
</dbReference>
<sequence>MKAWKHFCTITKHKILVMKGCFQIGLYKQGLLHDLSKYSPTEFLVGCKYYKGYMSPNNAEREDKGYSLAWLHHKGRNKHHLEYWIDYGIPGKDHPNEKMGMCGMKMPIRYVAEMFIDRVSASKNYQGDAYTDQSALIYYEKGKGHYLIHEDTAAMLELLLVMLAKKGEKETFAFVKNEVLKGKVPYDKKELDARKEAFYSI</sequence>
<dbReference type="AlphaFoldDB" id="A0A6L5YRC1"/>
<dbReference type="Proteomes" id="UP000474024">
    <property type="component" value="Unassembled WGS sequence"/>
</dbReference>
<reference evidence="1 2" key="1">
    <citation type="submission" date="2019-08" db="EMBL/GenBank/DDBJ databases">
        <title>In-depth cultivation of the pig gut microbiome towards novel bacterial diversity and tailored functional studies.</title>
        <authorList>
            <person name="Wylensek D."/>
            <person name="Hitch T.C.A."/>
            <person name="Clavel T."/>
        </authorList>
    </citation>
    <scope>NUCLEOTIDE SEQUENCE [LARGE SCALE GENOMIC DNA]</scope>
    <source>
        <strain evidence="1 2">MUC/MUC-530-WT-4D</strain>
    </source>
</reference>
<evidence type="ECO:0000313" key="2">
    <source>
        <dbReference type="Proteomes" id="UP000474024"/>
    </source>
</evidence>
<evidence type="ECO:0000313" key="1">
    <source>
        <dbReference type="EMBL" id="MST74572.1"/>
    </source>
</evidence>
<dbReference type="EMBL" id="VUNI01000007">
    <property type="protein sequence ID" value="MST74572.1"/>
    <property type="molecule type" value="Genomic_DNA"/>
</dbReference>
<accession>A0A6L5YRC1</accession>
<proteinExistence type="predicted"/>
<protein>
    <submittedName>
        <fullName evidence="1">Catalase</fullName>
    </submittedName>
</protein>
<comment type="caution">
    <text evidence="1">The sequence shown here is derived from an EMBL/GenBank/DDBJ whole genome shotgun (WGS) entry which is preliminary data.</text>
</comment>
<keyword evidence="2" id="KW-1185">Reference proteome</keyword>
<name>A0A6L5YRC1_9FIRM</name>
<organism evidence="1 2">
    <name type="scientific">Roseburia porci</name>
    <dbReference type="NCBI Taxonomy" id="2605790"/>
    <lineage>
        <taxon>Bacteria</taxon>
        <taxon>Bacillati</taxon>
        <taxon>Bacillota</taxon>
        <taxon>Clostridia</taxon>
        <taxon>Lachnospirales</taxon>
        <taxon>Lachnospiraceae</taxon>
        <taxon>Roseburia</taxon>
    </lineage>
</organism>
<dbReference type="InterPro" id="IPR043721">
    <property type="entry name" value="DUF5662"/>
</dbReference>
<dbReference type="RefSeq" id="WP_154429539.1">
    <property type="nucleotide sequence ID" value="NZ_VUNI01000007.1"/>
</dbReference>